<keyword evidence="2" id="KW-0812">Transmembrane</keyword>
<feature type="transmembrane region" description="Helical" evidence="2">
    <location>
        <begin position="324"/>
        <end position="345"/>
    </location>
</feature>
<evidence type="ECO:0000313" key="6">
    <source>
        <dbReference type="Proteomes" id="UP000274756"/>
    </source>
</evidence>
<accession>A0A158Q4U4</accession>
<evidence type="ECO:0000259" key="3">
    <source>
        <dbReference type="Pfam" id="PF14680"/>
    </source>
</evidence>
<keyword evidence="2" id="KW-0472">Membrane</keyword>
<dbReference type="STRING" id="318479.A0A158Q4U4"/>
<dbReference type="GO" id="GO:0070182">
    <property type="term" value="F:DNA polymerase binding"/>
    <property type="evidence" value="ECO:0007669"/>
    <property type="project" value="TreeGrafter"/>
</dbReference>
<dbReference type="Proteomes" id="UP000274756">
    <property type="component" value="Unassembled WGS sequence"/>
</dbReference>
<keyword evidence="2" id="KW-1133">Transmembrane helix</keyword>
<evidence type="ECO:0000313" key="7">
    <source>
        <dbReference type="WBParaSite" id="DME_0000572801-mRNA-1"/>
    </source>
</evidence>
<feature type="domain" description="FANCI helical" evidence="3">
    <location>
        <begin position="573"/>
        <end position="773"/>
    </location>
</feature>
<reference evidence="4 6" key="2">
    <citation type="submission" date="2018-11" db="EMBL/GenBank/DDBJ databases">
        <authorList>
            <consortium name="Pathogen Informatics"/>
        </authorList>
    </citation>
    <scope>NUCLEOTIDE SEQUENCE [LARGE SCALE GENOMIC DNA]</scope>
</reference>
<dbReference type="PANTHER" id="PTHR21818">
    <property type="entry name" value="BC025462 PROTEIN"/>
    <property type="match status" value="1"/>
</dbReference>
<dbReference type="InterPro" id="IPR026171">
    <property type="entry name" value="FANCI"/>
</dbReference>
<gene>
    <name evidence="4" type="ORF">DME_LOCUS9321</name>
</gene>
<dbReference type="WBParaSite" id="DME_0000572801-mRNA-1">
    <property type="protein sequence ID" value="DME_0000572801-mRNA-1"/>
    <property type="gene ID" value="DME_0000572801"/>
</dbReference>
<evidence type="ECO:0000313" key="4">
    <source>
        <dbReference type="EMBL" id="VDN59348.1"/>
    </source>
</evidence>
<dbReference type="InterPro" id="IPR029312">
    <property type="entry name" value="FANCI_HD2"/>
</dbReference>
<feature type="transmembrane region" description="Helical" evidence="2">
    <location>
        <begin position="158"/>
        <end position="191"/>
    </location>
</feature>
<dbReference type="Pfam" id="PF14680">
    <property type="entry name" value="FANCI_HD2"/>
    <property type="match status" value="1"/>
</dbReference>
<name>A0A158Q4U4_DRAME</name>
<protein>
    <submittedName>
        <fullName evidence="7">FANCI_HD2 domain-containing protein</fullName>
    </submittedName>
</protein>
<sequence>MSLPSTQSSQKLRSYANFCQQFCLQVERNMANGTTNCPKYISQVAKVVTQLVDDQRWNNFCNFAGKQCEYDGGELISKFVRNWFFAVEQLPDHSLNAFHMYQLVLELINIEYLAVDPSVVFHFHLNKELESFKDEQLLQLCNLIREKFNRGIPLPKRLVVFSIFLYFLVIVILILIYYAWLGAVVIIMNYLGQKASIINFEGKAIKGFQYRHSFLLQLLHDVLSIETFEKLIILIRNCLLDEILKEYVNELMARQIDSQIILKLIISSTVLANEIKEMIFLYLFKNINLPLVDLYPACMRIHYLCDSNPYFAKTILNILRRNRCLIICHIFALICLLTLCNISRFRLLSLIELKKVIVILRKHGKCLEDSAWMQAVMKNCESESLRRNLELLINIVEDIRWLPVVGEALKDIAFSIIADKSKADLRFVNGRIEEDTTIVNYAKRILLSLVENPKSIPNVINGIFTALTANPDRYSSAVLIDVVIELVLQHAVHLLNSWKSLRKIIDNICLLKEETAVWLVRALLPIIIQRPQLISAIVTQMRGNVLDEKRVATALPILLLILKSSIMRSSIRSNQFSQCFATFSTQALQELGVNACDSNAAVSMEVIAVLKRALFQPAPTKVLLYKGIVDASYSNENIIIPALDLLCAHLETLPDISRQSYIESVKTTTIVLEPLPELIQSVSILIRLSIHNMHNTSTQLIDGRESQVAEVISHLNKILEFVLENDIHDLQIDKLSDFSATPLGRSNIMFAHMIIAIYDALIEHSWHIEKVSALLRSRSELNEVLKEKMVKRKESKGAVNIPSSPSSFSLQLQTITSIVSRFIKKDKDEGDEANEQCLELLRSCAFDWVMEWSDRIARDLTRCVSNASLLSLTSFAKCMLLLFVGKNLVNQAVRFELWSRKSTQAIAAFSYSLSFIISKYNSKTMLSRAQTSILEIWQCVNDQMNNDQQISLNAAVPRLLRYLLIVLLPGILESYKDYEEHKASSDYIRQANALLMASRSLLHLIPFSNEKFIGNTERLLLVYVNKSVNFIVHLAEKSIIREIWNLLIYVARRGKCDNFYTNLLRRTAKEILETLAGDTSNAMRMESIKEFCLEICCEMLINACSASLSDIRMLLDITSCSAENSIVDNGICSAIEFCDRLAEVIFMILPIHVQYGLLKEQISSLLSSLYNTMNVMVFQLLSKHKLCNISEWKCLSKLATVTRGNVLRIMEIADEHVGTLNPLDQPNMSHQRKYAKALKDETIYVSYVRTREQFQANLLLLSTALHDDRLNVQVRNNAIGVRDFRIDADRLRQRMEEIENDNEDSGEDRSQPLIKRKRP</sequence>
<evidence type="ECO:0000256" key="2">
    <source>
        <dbReference type="SAM" id="Phobius"/>
    </source>
</evidence>
<evidence type="ECO:0000256" key="1">
    <source>
        <dbReference type="SAM" id="MobiDB-lite"/>
    </source>
</evidence>
<evidence type="ECO:0000313" key="5">
    <source>
        <dbReference type="Proteomes" id="UP000038040"/>
    </source>
</evidence>
<dbReference type="Proteomes" id="UP000038040">
    <property type="component" value="Unplaced"/>
</dbReference>
<keyword evidence="6" id="KW-1185">Reference proteome</keyword>
<dbReference type="AlphaFoldDB" id="A0A158Q4U4"/>
<proteinExistence type="predicted"/>
<dbReference type="EMBL" id="UYYG01001180">
    <property type="protein sequence ID" value="VDN59348.1"/>
    <property type="molecule type" value="Genomic_DNA"/>
</dbReference>
<feature type="region of interest" description="Disordered" evidence="1">
    <location>
        <begin position="1297"/>
        <end position="1319"/>
    </location>
</feature>
<dbReference type="PANTHER" id="PTHR21818:SF0">
    <property type="entry name" value="FANCONI ANEMIA GROUP I PROTEIN"/>
    <property type="match status" value="1"/>
</dbReference>
<dbReference type="OrthoDB" id="195089at2759"/>
<reference evidence="7" key="1">
    <citation type="submission" date="2016-04" db="UniProtKB">
        <authorList>
            <consortium name="WormBaseParasite"/>
        </authorList>
    </citation>
    <scope>IDENTIFICATION</scope>
</reference>
<organism evidence="5 7">
    <name type="scientific">Dracunculus medinensis</name>
    <name type="common">Guinea worm</name>
    <dbReference type="NCBI Taxonomy" id="318479"/>
    <lineage>
        <taxon>Eukaryota</taxon>
        <taxon>Metazoa</taxon>
        <taxon>Ecdysozoa</taxon>
        <taxon>Nematoda</taxon>
        <taxon>Chromadorea</taxon>
        <taxon>Rhabditida</taxon>
        <taxon>Spirurina</taxon>
        <taxon>Dracunculoidea</taxon>
        <taxon>Dracunculidae</taxon>
        <taxon>Dracunculus</taxon>
    </lineage>
</organism>
<dbReference type="GO" id="GO:0006281">
    <property type="term" value="P:DNA repair"/>
    <property type="evidence" value="ECO:0007669"/>
    <property type="project" value="InterPro"/>
</dbReference>